<gene>
    <name evidence="2" type="ORF">B296_00032877</name>
</gene>
<sequence>MSQERPTPVNPGEVVPPTTQPRGSPSTPAFTPFVGRQEPTFPHPRVVLPLKVIFLTLRIQNFTIEASEVGLRETLDMLEECRAKAHLKTLHYQRAVAPLYNRRIRPRPINTGDLVLRKAEVNDPRRTRGKLVVRWEGPYHVT</sequence>
<reference evidence="2 3" key="1">
    <citation type="journal article" date="2014" name="Agronomy (Basel)">
        <title>A Draft Genome Sequence for Ensete ventricosum, the Drought-Tolerant Tree Against Hunger.</title>
        <authorList>
            <person name="Harrison J."/>
            <person name="Moore K.A."/>
            <person name="Paszkiewicz K."/>
            <person name="Jones T."/>
            <person name="Grant M."/>
            <person name="Ambacheew D."/>
            <person name="Muzemil S."/>
            <person name="Studholme D.J."/>
        </authorList>
    </citation>
    <scope>NUCLEOTIDE SEQUENCE [LARGE SCALE GENOMIC DNA]</scope>
</reference>
<comment type="caution">
    <text evidence="2">The sequence shown here is derived from an EMBL/GenBank/DDBJ whole genome shotgun (WGS) entry which is preliminary data.</text>
</comment>
<evidence type="ECO:0000313" key="3">
    <source>
        <dbReference type="Proteomes" id="UP000287651"/>
    </source>
</evidence>
<evidence type="ECO:0000313" key="2">
    <source>
        <dbReference type="EMBL" id="RRT54540.1"/>
    </source>
</evidence>
<feature type="compositionally biased region" description="Polar residues" evidence="1">
    <location>
        <begin position="20"/>
        <end position="29"/>
    </location>
</feature>
<feature type="region of interest" description="Disordered" evidence="1">
    <location>
        <begin position="1"/>
        <end position="38"/>
    </location>
</feature>
<accession>A0A426YS27</accession>
<dbReference type="Proteomes" id="UP000287651">
    <property type="component" value="Unassembled WGS sequence"/>
</dbReference>
<evidence type="ECO:0000256" key="1">
    <source>
        <dbReference type="SAM" id="MobiDB-lite"/>
    </source>
</evidence>
<evidence type="ECO:0008006" key="4">
    <source>
        <dbReference type="Google" id="ProtNLM"/>
    </source>
</evidence>
<dbReference type="EMBL" id="AMZH03010557">
    <property type="protein sequence ID" value="RRT54540.1"/>
    <property type="molecule type" value="Genomic_DNA"/>
</dbReference>
<proteinExistence type="predicted"/>
<dbReference type="AlphaFoldDB" id="A0A426YS27"/>
<name>A0A426YS27_ENSVE</name>
<protein>
    <recommendedName>
        <fullName evidence="4">Integrase zinc-binding domain-containing protein</fullName>
    </recommendedName>
</protein>
<organism evidence="2 3">
    <name type="scientific">Ensete ventricosum</name>
    <name type="common">Abyssinian banana</name>
    <name type="synonym">Musa ensete</name>
    <dbReference type="NCBI Taxonomy" id="4639"/>
    <lineage>
        <taxon>Eukaryota</taxon>
        <taxon>Viridiplantae</taxon>
        <taxon>Streptophyta</taxon>
        <taxon>Embryophyta</taxon>
        <taxon>Tracheophyta</taxon>
        <taxon>Spermatophyta</taxon>
        <taxon>Magnoliopsida</taxon>
        <taxon>Liliopsida</taxon>
        <taxon>Zingiberales</taxon>
        <taxon>Musaceae</taxon>
        <taxon>Ensete</taxon>
    </lineage>
</organism>